<dbReference type="OrthoDB" id="41266at2759"/>
<evidence type="ECO:0000256" key="5">
    <source>
        <dbReference type="ARBA" id="ARBA00022741"/>
    </source>
</evidence>
<dbReference type="CDD" id="cd04105">
    <property type="entry name" value="SR_beta"/>
    <property type="match status" value="1"/>
</dbReference>
<accession>A0A1E3P5U2</accession>
<dbReference type="STRING" id="683960.A0A1E3P5U2"/>
<dbReference type="RefSeq" id="XP_019040016.1">
    <property type="nucleotide sequence ID" value="XM_019185496.1"/>
</dbReference>
<dbReference type="GO" id="GO:0043001">
    <property type="term" value="P:Golgi to plasma membrane protein transport"/>
    <property type="evidence" value="ECO:0007669"/>
    <property type="project" value="TreeGrafter"/>
</dbReference>
<evidence type="ECO:0000256" key="9">
    <source>
        <dbReference type="ARBA" id="ARBA00023136"/>
    </source>
</evidence>
<dbReference type="EMBL" id="KV454209">
    <property type="protein sequence ID" value="ODQ60809.1"/>
    <property type="molecule type" value="Genomic_DNA"/>
</dbReference>
<dbReference type="GO" id="GO:0042802">
    <property type="term" value="F:identical protein binding"/>
    <property type="evidence" value="ECO:0007669"/>
    <property type="project" value="EnsemblFungi"/>
</dbReference>
<proteinExistence type="inferred from homology"/>
<comment type="subcellular location">
    <subcellularLocation>
        <location evidence="1">Endoplasmic reticulum membrane</location>
        <topology evidence="1">Single-pass membrane protein</topology>
    </subcellularLocation>
</comment>
<comment type="similarity">
    <text evidence="2">Belongs to the SRP receptor beta subunit family.</text>
</comment>
<dbReference type="GO" id="GO:0005794">
    <property type="term" value="C:Golgi apparatus"/>
    <property type="evidence" value="ECO:0007669"/>
    <property type="project" value="TreeGrafter"/>
</dbReference>
<dbReference type="GO" id="GO:0005785">
    <property type="term" value="C:signal recognition particle receptor complex"/>
    <property type="evidence" value="ECO:0007669"/>
    <property type="project" value="EnsemblFungi"/>
</dbReference>
<gene>
    <name evidence="11" type="ORF">WICANDRAFT_83133</name>
</gene>
<dbReference type="GO" id="GO:0005047">
    <property type="term" value="F:signal recognition particle binding"/>
    <property type="evidence" value="ECO:0007669"/>
    <property type="project" value="EnsemblFungi"/>
</dbReference>
<evidence type="ECO:0000256" key="10">
    <source>
        <dbReference type="ARBA" id="ARBA00023170"/>
    </source>
</evidence>
<keyword evidence="7" id="KW-1133">Transmembrane helix</keyword>
<dbReference type="Gene3D" id="3.40.50.300">
    <property type="entry name" value="P-loop containing nucleotide triphosphate hydrolases"/>
    <property type="match status" value="1"/>
</dbReference>
<reference evidence="11 12" key="1">
    <citation type="journal article" date="2016" name="Proc. Natl. Acad. Sci. U.S.A.">
        <title>Comparative genomics of biotechnologically important yeasts.</title>
        <authorList>
            <person name="Riley R."/>
            <person name="Haridas S."/>
            <person name="Wolfe K.H."/>
            <person name="Lopes M.R."/>
            <person name="Hittinger C.T."/>
            <person name="Goeker M."/>
            <person name="Salamov A.A."/>
            <person name="Wisecaver J.H."/>
            <person name="Long T.M."/>
            <person name="Calvey C.H."/>
            <person name="Aerts A.L."/>
            <person name="Barry K.W."/>
            <person name="Choi C."/>
            <person name="Clum A."/>
            <person name="Coughlan A.Y."/>
            <person name="Deshpande S."/>
            <person name="Douglass A.P."/>
            <person name="Hanson S.J."/>
            <person name="Klenk H.-P."/>
            <person name="LaButti K.M."/>
            <person name="Lapidus A."/>
            <person name="Lindquist E.A."/>
            <person name="Lipzen A.M."/>
            <person name="Meier-Kolthoff J.P."/>
            <person name="Ohm R.A."/>
            <person name="Otillar R.P."/>
            <person name="Pangilinan J.L."/>
            <person name="Peng Y."/>
            <person name="Rokas A."/>
            <person name="Rosa C.A."/>
            <person name="Scheuner C."/>
            <person name="Sibirny A.A."/>
            <person name="Slot J.C."/>
            <person name="Stielow J.B."/>
            <person name="Sun H."/>
            <person name="Kurtzman C.P."/>
            <person name="Blackwell M."/>
            <person name="Grigoriev I.V."/>
            <person name="Jeffries T.W."/>
        </authorList>
    </citation>
    <scope>NUCLEOTIDE SEQUENCE [LARGE SCALE GENOMIC DNA]</scope>
    <source>
        <strain evidence="12">ATCC 58044 / CBS 1984 / NCYC 433 / NRRL Y-366-8</strain>
    </source>
</reference>
<dbReference type="Pfam" id="PF09439">
    <property type="entry name" value="SRPRB"/>
    <property type="match status" value="1"/>
</dbReference>
<protein>
    <recommendedName>
        <fullName evidence="3">Signal recognition particle receptor subunit beta</fullName>
    </recommendedName>
</protein>
<organism evidence="11 12">
    <name type="scientific">Wickerhamomyces anomalus (strain ATCC 58044 / CBS 1984 / NCYC 433 / NRRL Y-366-8)</name>
    <name type="common">Yeast</name>
    <name type="synonym">Hansenula anomala</name>
    <dbReference type="NCBI Taxonomy" id="683960"/>
    <lineage>
        <taxon>Eukaryota</taxon>
        <taxon>Fungi</taxon>
        <taxon>Dikarya</taxon>
        <taxon>Ascomycota</taxon>
        <taxon>Saccharomycotina</taxon>
        <taxon>Saccharomycetes</taxon>
        <taxon>Phaffomycetales</taxon>
        <taxon>Wickerhamomycetaceae</taxon>
        <taxon>Wickerhamomyces</taxon>
    </lineage>
</organism>
<dbReference type="InterPro" id="IPR024156">
    <property type="entry name" value="Small_GTPase_ARF"/>
</dbReference>
<evidence type="ECO:0000256" key="6">
    <source>
        <dbReference type="ARBA" id="ARBA00022824"/>
    </source>
</evidence>
<name>A0A1E3P5U2_WICAA</name>
<dbReference type="GO" id="GO:0006886">
    <property type="term" value="P:intracellular protein transport"/>
    <property type="evidence" value="ECO:0007669"/>
    <property type="project" value="TreeGrafter"/>
</dbReference>
<keyword evidence="12" id="KW-1185">Reference proteome</keyword>
<dbReference type="SUPFAM" id="SSF52540">
    <property type="entry name" value="P-loop containing nucleoside triphosphate hydrolases"/>
    <property type="match status" value="1"/>
</dbReference>
<dbReference type="InterPro" id="IPR019009">
    <property type="entry name" value="SRP_receptor_beta_su"/>
</dbReference>
<dbReference type="PANTHER" id="PTHR45909">
    <property type="entry name" value="ADP-RIBOSYLATION FACTOR-RELATED PROTEIN 1"/>
    <property type="match status" value="1"/>
</dbReference>
<evidence type="ECO:0000256" key="2">
    <source>
        <dbReference type="ARBA" id="ARBA00005619"/>
    </source>
</evidence>
<evidence type="ECO:0000256" key="7">
    <source>
        <dbReference type="ARBA" id="ARBA00022989"/>
    </source>
</evidence>
<evidence type="ECO:0000256" key="3">
    <source>
        <dbReference type="ARBA" id="ARBA00020256"/>
    </source>
</evidence>
<keyword evidence="5" id="KW-0547">Nucleotide-binding</keyword>
<keyword evidence="6" id="KW-0256">Endoplasmic reticulum</keyword>
<dbReference type="GO" id="GO:0005525">
    <property type="term" value="F:GTP binding"/>
    <property type="evidence" value="ECO:0007669"/>
    <property type="project" value="UniProtKB-KW"/>
</dbReference>
<evidence type="ECO:0000313" key="12">
    <source>
        <dbReference type="Proteomes" id="UP000094112"/>
    </source>
</evidence>
<evidence type="ECO:0000256" key="1">
    <source>
        <dbReference type="ARBA" id="ARBA00004389"/>
    </source>
</evidence>
<evidence type="ECO:0000256" key="8">
    <source>
        <dbReference type="ARBA" id="ARBA00023134"/>
    </source>
</evidence>
<dbReference type="SMART" id="SM00177">
    <property type="entry name" value="ARF"/>
    <property type="match status" value="1"/>
</dbReference>
<keyword evidence="10" id="KW-0675">Receptor</keyword>
<sequence>MLERYLVNHLRNSLPQPSLVKLKYISQKTQSQSLTKQGNRLPTFIITGLSNSGKTALFTKLTTGKVSPTVTSQEPNVTTKFPLPSTGQTKTNFKLIDFPGHNKLHNLTINEIKTSTNIFGLIFLIDSSIDPKKISESAKFLYEILSTTERRPGGVDILIGCNKSDLFSARQSQKIKELLELEIDSYRKLNAHNISKVDNDEVDEEFSDLGQSINSNFRFDLLEGNFDVVSGSVLKDKIEKWECWIDERAVNY</sequence>
<keyword evidence="4" id="KW-0812">Transmembrane</keyword>
<evidence type="ECO:0000256" key="4">
    <source>
        <dbReference type="ARBA" id="ARBA00022692"/>
    </source>
</evidence>
<dbReference type="GeneID" id="30202742"/>
<dbReference type="InterPro" id="IPR027417">
    <property type="entry name" value="P-loop_NTPase"/>
</dbReference>
<dbReference type="GO" id="GO:0003924">
    <property type="term" value="F:GTPase activity"/>
    <property type="evidence" value="ECO:0007669"/>
    <property type="project" value="TreeGrafter"/>
</dbReference>
<dbReference type="GO" id="GO:0045047">
    <property type="term" value="P:protein targeting to ER"/>
    <property type="evidence" value="ECO:0007669"/>
    <property type="project" value="EnsemblFungi"/>
</dbReference>
<dbReference type="Proteomes" id="UP000094112">
    <property type="component" value="Unassembled WGS sequence"/>
</dbReference>
<keyword evidence="8" id="KW-0342">GTP-binding</keyword>
<dbReference type="AlphaFoldDB" id="A0A1E3P5U2"/>
<dbReference type="PANTHER" id="PTHR45909:SF1">
    <property type="entry name" value="ADP-RIBOSYLATION FACTOR-RELATED PROTEIN 1"/>
    <property type="match status" value="1"/>
</dbReference>
<evidence type="ECO:0000313" key="11">
    <source>
        <dbReference type="EMBL" id="ODQ60809.1"/>
    </source>
</evidence>
<keyword evidence="9" id="KW-0472">Membrane</keyword>
<dbReference type="GO" id="GO:0034067">
    <property type="term" value="P:protein localization to Golgi apparatus"/>
    <property type="evidence" value="ECO:0007669"/>
    <property type="project" value="TreeGrafter"/>
</dbReference>